<dbReference type="GO" id="GO:0003824">
    <property type="term" value="F:catalytic activity"/>
    <property type="evidence" value="ECO:0007669"/>
    <property type="project" value="InterPro"/>
</dbReference>
<sequence>MRIANLDGRATLIVGERGTEKAIDLATASDGRFGPDLPSVYPAWDDVTRWAATFDPAGFEAAEVDRARLGPPSPAPRQVFAIGLNYDAHAAESGFDRPTDLPPVFTKYVSSFSGPDSEVVLPPGGHVDWEVELVAVIGHWASGIAESEAWAHIAGLTVGQDLSERVSQLRGPAPQFGLGKSFAGFSPQGPWLVTPDEFRHRDDLELGCSLDGEEVQKGRTRDLIFPVAKVIAGLSQTVTLYPGDVVFTGTPAGVGVGREPQRFIQAGEKLDSWIEGIGELHQRFVAADRK</sequence>
<name>A0A840IN19_9PSEU</name>
<evidence type="ECO:0000259" key="3">
    <source>
        <dbReference type="Pfam" id="PF01557"/>
    </source>
</evidence>
<reference evidence="4 5" key="1">
    <citation type="submission" date="2020-08" db="EMBL/GenBank/DDBJ databases">
        <title>Sequencing the genomes of 1000 actinobacteria strains.</title>
        <authorList>
            <person name="Klenk H.-P."/>
        </authorList>
    </citation>
    <scope>NUCLEOTIDE SEQUENCE [LARGE SCALE GENOMIC DNA]</scope>
    <source>
        <strain evidence="4 5">DSM 45859</strain>
    </source>
</reference>
<dbReference type="InterPro" id="IPR011234">
    <property type="entry name" value="Fumarylacetoacetase-like_C"/>
</dbReference>
<dbReference type="RefSeq" id="WP_184776765.1">
    <property type="nucleotide sequence ID" value="NZ_JACHMG010000001.1"/>
</dbReference>
<dbReference type="GO" id="GO:0046872">
    <property type="term" value="F:metal ion binding"/>
    <property type="evidence" value="ECO:0007669"/>
    <property type="project" value="UniProtKB-KW"/>
</dbReference>
<dbReference type="Proteomes" id="UP000581769">
    <property type="component" value="Unassembled WGS sequence"/>
</dbReference>
<keyword evidence="5" id="KW-1185">Reference proteome</keyword>
<dbReference type="InterPro" id="IPR036663">
    <property type="entry name" value="Fumarylacetoacetase_C_sf"/>
</dbReference>
<keyword evidence="2" id="KW-0479">Metal-binding</keyword>
<dbReference type="PANTHER" id="PTHR42796:SF4">
    <property type="entry name" value="FUMARYLACETOACETATE HYDROLASE DOMAIN-CONTAINING PROTEIN 2A"/>
    <property type="match status" value="1"/>
</dbReference>
<dbReference type="EMBL" id="JACHMG010000001">
    <property type="protein sequence ID" value="MBB4682608.1"/>
    <property type="molecule type" value="Genomic_DNA"/>
</dbReference>
<dbReference type="Pfam" id="PF01557">
    <property type="entry name" value="FAA_hydrolase"/>
    <property type="match status" value="1"/>
</dbReference>
<evidence type="ECO:0000313" key="4">
    <source>
        <dbReference type="EMBL" id="MBB4682608.1"/>
    </source>
</evidence>
<comment type="similarity">
    <text evidence="1">Belongs to the FAH family.</text>
</comment>
<evidence type="ECO:0000256" key="1">
    <source>
        <dbReference type="ARBA" id="ARBA00010211"/>
    </source>
</evidence>
<proteinExistence type="inferred from homology"/>
<dbReference type="GO" id="GO:0044281">
    <property type="term" value="P:small molecule metabolic process"/>
    <property type="evidence" value="ECO:0007669"/>
    <property type="project" value="UniProtKB-ARBA"/>
</dbReference>
<feature type="domain" description="Fumarylacetoacetase-like C-terminal" evidence="3">
    <location>
        <begin position="79"/>
        <end position="284"/>
    </location>
</feature>
<dbReference type="SUPFAM" id="SSF56529">
    <property type="entry name" value="FAH"/>
    <property type="match status" value="1"/>
</dbReference>
<evidence type="ECO:0000313" key="5">
    <source>
        <dbReference type="Proteomes" id="UP000581769"/>
    </source>
</evidence>
<protein>
    <submittedName>
        <fullName evidence="4">2-keto-4-pentenoate hydratase/2-oxohepta-3-ene-1,7-dioic acid hydratase in catechol pathway</fullName>
    </submittedName>
</protein>
<gene>
    <name evidence="4" type="ORF">BJY18_000093</name>
</gene>
<organism evidence="4 5">
    <name type="scientific">Amycolatopsis jiangsuensis</name>
    <dbReference type="NCBI Taxonomy" id="1181879"/>
    <lineage>
        <taxon>Bacteria</taxon>
        <taxon>Bacillati</taxon>
        <taxon>Actinomycetota</taxon>
        <taxon>Actinomycetes</taxon>
        <taxon>Pseudonocardiales</taxon>
        <taxon>Pseudonocardiaceae</taxon>
        <taxon>Amycolatopsis</taxon>
    </lineage>
</organism>
<dbReference type="InterPro" id="IPR051121">
    <property type="entry name" value="FAH"/>
</dbReference>
<dbReference type="PANTHER" id="PTHR42796">
    <property type="entry name" value="FUMARYLACETOACETATE HYDROLASE DOMAIN-CONTAINING PROTEIN 2A-RELATED"/>
    <property type="match status" value="1"/>
</dbReference>
<accession>A0A840IN19</accession>
<dbReference type="Gene3D" id="3.90.850.10">
    <property type="entry name" value="Fumarylacetoacetase-like, C-terminal domain"/>
    <property type="match status" value="1"/>
</dbReference>
<dbReference type="AlphaFoldDB" id="A0A840IN19"/>
<evidence type="ECO:0000256" key="2">
    <source>
        <dbReference type="ARBA" id="ARBA00022723"/>
    </source>
</evidence>
<comment type="caution">
    <text evidence="4">The sequence shown here is derived from an EMBL/GenBank/DDBJ whole genome shotgun (WGS) entry which is preliminary data.</text>
</comment>